<gene>
    <name evidence="2" type="ORF">HUO12_00900</name>
</gene>
<reference evidence="2 3" key="1">
    <citation type="submission" date="2020-06" db="EMBL/GenBank/DDBJ databases">
        <title>Altererythrobacter lutimaris sp. nov., a marine bacterium isolated from a tidal flat.</title>
        <authorList>
            <person name="Kim D."/>
            <person name="Yoo Y."/>
            <person name="Kim J.-J."/>
        </authorList>
    </citation>
    <scope>NUCLEOTIDE SEQUENCE [LARGE SCALE GENOMIC DNA]</scope>
    <source>
        <strain evidence="2 3">JGD-16</strain>
    </source>
</reference>
<dbReference type="Proteomes" id="UP000546031">
    <property type="component" value="Unassembled WGS sequence"/>
</dbReference>
<keyword evidence="1" id="KW-0802">TPR repeat</keyword>
<feature type="repeat" description="TPR" evidence="1">
    <location>
        <begin position="40"/>
        <end position="73"/>
    </location>
</feature>
<organism evidence="2 3">
    <name type="scientific">Altererythrobacter lutimaris</name>
    <dbReference type="NCBI Taxonomy" id="2743979"/>
    <lineage>
        <taxon>Bacteria</taxon>
        <taxon>Pseudomonadati</taxon>
        <taxon>Pseudomonadota</taxon>
        <taxon>Alphaproteobacteria</taxon>
        <taxon>Sphingomonadales</taxon>
        <taxon>Erythrobacteraceae</taxon>
        <taxon>Altererythrobacter</taxon>
    </lineage>
</organism>
<dbReference type="EMBL" id="JABWTA010000001">
    <property type="protein sequence ID" value="NVE93448.1"/>
    <property type="molecule type" value="Genomic_DNA"/>
</dbReference>
<keyword evidence="3" id="KW-1185">Reference proteome</keyword>
<evidence type="ECO:0008006" key="4">
    <source>
        <dbReference type="Google" id="ProtNLM"/>
    </source>
</evidence>
<accession>A0A850HAF8</accession>
<dbReference type="AlphaFoldDB" id="A0A850HAF8"/>
<dbReference type="SUPFAM" id="SSF48452">
    <property type="entry name" value="TPR-like"/>
    <property type="match status" value="1"/>
</dbReference>
<protein>
    <recommendedName>
        <fullName evidence="4">Tetratricopeptide repeat protein</fullName>
    </recommendedName>
</protein>
<evidence type="ECO:0000313" key="3">
    <source>
        <dbReference type="Proteomes" id="UP000546031"/>
    </source>
</evidence>
<sequence length="91" mass="10202">MSSTDPYDELEAGQKAMANKQWPTAISAFRSVVQAWPEDWRTLELLGHALKESGEKEEAVDSYATALELADEPNEIGLLSPMRSVFIWAIY</sequence>
<dbReference type="InterPro" id="IPR019734">
    <property type="entry name" value="TPR_rpt"/>
</dbReference>
<dbReference type="InterPro" id="IPR011990">
    <property type="entry name" value="TPR-like_helical_dom_sf"/>
</dbReference>
<proteinExistence type="predicted"/>
<dbReference type="Gene3D" id="1.25.40.10">
    <property type="entry name" value="Tetratricopeptide repeat domain"/>
    <property type="match status" value="1"/>
</dbReference>
<comment type="caution">
    <text evidence="2">The sequence shown here is derived from an EMBL/GenBank/DDBJ whole genome shotgun (WGS) entry which is preliminary data.</text>
</comment>
<name>A0A850HAF8_9SPHN</name>
<evidence type="ECO:0000256" key="1">
    <source>
        <dbReference type="PROSITE-ProRule" id="PRU00339"/>
    </source>
</evidence>
<evidence type="ECO:0000313" key="2">
    <source>
        <dbReference type="EMBL" id="NVE93448.1"/>
    </source>
</evidence>
<dbReference type="PROSITE" id="PS50005">
    <property type="entry name" value="TPR"/>
    <property type="match status" value="1"/>
</dbReference>
<dbReference type="RefSeq" id="WP_176271815.1">
    <property type="nucleotide sequence ID" value="NZ_JABWTA010000001.1"/>
</dbReference>